<dbReference type="SUPFAM" id="SSF81296">
    <property type="entry name" value="E set domains"/>
    <property type="match status" value="1"/>
</dbReference>
<evidence type="ECO:0000256" key="1">
    <source>
        <dbReference type="ARBA" id="ARBA00022761"/>
    </source>
</evidence>
<reference evidence="7" key="1">
    <citation type="submission" date="2025-08" db="UniProtKB">
        <authorList>
            <consortium name="RefSeq"/>
        </authorList>
    </citation>
    <scope>IDENTIFICATION</scope>
</reference>
<dbReference type="InterPro" id="IPR005203">
    <property type="entry name" value="Hemocyanin_C"/>
</dbReference>
<evidence type="ECO:0000313" key="7">
    <source>
        <dbReference type="RefSeq" id="XP_015604511.1"/>
    </source>
</evidence>
<evidence type="ECO:0000256" key="2">
    <source>
        <dbReference type="SAM" id="SignalP"/>
    </source>
</evidence>
<feature type="signal peptide" evidence="2">
    <location>
        <begin position="1"/>
        <end position="20"/>
    </location>
</feature>
<evidence type="ECO:0000259" key="3">
    <source>
        <dbReference type="Pfam" id="PF00372"/>
    </source>
</evidence>
<dbReference type="InterPro" id="IPR000896">
    <property type="entry name" value="Hemocyanin/hexamerin_mid_dom"/>
</dbReference>
<evidence type="ECO:0000259" key="5">
    <source>
        <dbReference type="Pfam" id="PF03723"/>
    </source>
</evidence>
<organism evidence="6 7">
    <name type="scientific">Cephus cinctus</name>
    <name type="common">Wheat stem sawfly</name>
    <dbReference type="NCBI Taxonomy" id="211228"/>
    <lineage>
        <taxon>Eukaryota</taxon>
        <taxon>Metazoa</taxon>
        <taxon>Ecdysozoa</taxon>
        <taxon>Arthropoda</taxon>
        <taxon>Hexapoda</taxon>
        <taxon>Insecta</taxon>
        <taxon>Pterygota</taxon>
        <taxon>Neoptera</taxon>
        <taxon>Endopterygota</taxon>
        <taxon>Hymenoptera</taxon>
        <taxon>Cephoidea</taxon>
        <taxon>Cephidae</taxon>
        <taxon>Cephus</taxon>
    </lineage>
</organism>
<dbReference type="SUPFAM" id="SSF48050">
    <property type="entry name" value="Hemocyanin, N-terminal domain"/>
    <property type="match status" value="1"/>
</dbReference>
<dbReference type="InterPro" id="IPR005204">
    <property type="entry name" value="Hemocyanin_N"/>
</dbReference>
<keyword evidence="2" id="KW-0732">Signal</keyword>
<dbReference type="GO" id="GO:0005615">
    <property type="term" value="C:extracellular space"/>
    <property type="evidence" value="ECO:0007669"/>
    <property type="project" value="UniProtKB-ARBA"/>
</dbReference>
<keyword evidence="6" id="KW-1185">Reference proteome</keyword>
<dbReference type="SUPFAM" id="SSF48056">
    <property type="entry name" value="Di-copper centre-containing domain"/>
    <property type="match status" value="1"/>
</dbReference>
<dbReference type="InterPro" id="IPR013788">
    <property type="entry name" value="Hemocyanin/hexamerin"/>
</dbReference>
<feature type="domain" description="Hemocyanin N-terminal" evidence="4">
    <location>
        <begin position="31"/>
        <end position="153"/>
    </location>
</feature>
<dbReference type="PROSITE" id="PS00210">
    <property type="entry name" value="HEMOCYANIN_2"/>
    <property type="match status" value="1"/>
</dbReference>
<dbReference type="Pfam" id="PF00372">
    <property type="entry name" value="Hemocyanin_M"/>
    <property type="match status" value="1"/>
</dbReference>
<dbReference type="RefSeq" id="XP_015604511.1">
    <property type="nucleotide sequence ID" value="XM_015749025.1"/>
</dbReference>
<feature type="domain" description="Hemocyanin middle" evidence="3">
    <location>
        <begin position="159"/>
        <end position="428"/>
    </location>
</feature>
<dbReference type="PANTHER" id="PTHR11511">
    <property type="entry name" value="LARVAL STORAGE PROTEIN/PHENOLOXIDASE"/>
    <property type="match status" value="1"/>
</dbReference>
<evidence type="ECO:0000259" key="4">
    <source>
        <dbReference type="Pfam" id="PF03722"/>
    </source>
</evidence>
<proteinExistence type="predicted"/>
<gene>
    <name evidence="7" type="primary">LOC107272162</name>
</gene>
<dbReference type="GO" id="GO:0045735">
    <property type="term" value="F:nutrient reservoir activity"/>
    <property type="evidence" value="ECO:0007669"/>
    <property type="project" value="UniProtKB-KW"/>
</dbReference>
<dbReference type="PRINTS" id="PR00187">
    <property type="entry name" value="HAEMOCYANIN"/>
</dbReference>
<dbReference type="Proteomes" id="UP000694920">
    <property type="component" value="Unplaced"/>
</dbReference>
<dbReference type="InterPro" id="IPR036697">
    <property type="entry name" value="Hemocyanin_N_sf"/>
</dbReference>
<dbReference type="GeneID" id="107272162"/>
<dbReference type="KEGG" id="ccin:107272162"/>
<dbReference type="InterPro" id="IPR008922">
    <property type="entry name" value="Di-copper_centre_dom_sf"/>
</dbReference>
<feature type="domain" description="Hemocyanin C-terminal" evidence="5">
    <location>
        <begin position="437"/>
        <end position="671"/>
    </location>
</feature>
<dbReference type="Pfam" id="PF03722">
    <property type="entry name" value="Hemocyanin_N"/>
    <property type="match status" value="1"/>
</dbReference>
<dbReference type="Gene3D" id="2.60.40.1520">
    <property type="entry name" value="Hemocyanin, C-terminal domain"/>
    <property type="match status" value="1"/>
</dbReference>
<dbReference type="Gene3D" id="1.20.1370.10">
    <property type="entry name" value="Hemocyanin, N-terminal domain"/>
    <property type="match status" value="1"/>
</dbReference>
<evidence type="ECO:0000313" key="6">
    <source>
        <dbReference type="Proteomes" id="UP000694920"/>
    </source>
</evidence>
<dbReference type="InterPro" id="IPR037020">
    <property type="entry name" value="Hemocyanin_C_sf"/>
</dbReference>
<accession>A0AAJ7C8L9</accession>
<keyword evidence="1" id="KW-0758">Storage protein</keyword>
<protein>
    <submittedName>
        <fullName evidence="7">Arylphorin subunit alpha</fullName>
    </submittedName>
</protein>
<name>A0AAJ7C8L9_CEPCN</name>
<feature type="chain" id="PRO_5042609441" evidence="2">
    <location>
        <begin position="21"/>
        <end position="681"/>
    </location>
</feature>
<dbReference type="InterPro" id="IPR014756">
    <property type="entry name" value="Ig_E-set"/>
</dbReference>
<dbReference type="AlphaFoldDB" id="A0AAJ7C8L9"/>
<sequence>MLRYLVVLAAASCCLVVASSNFPTKTADKDFLLKQQKVYQLLYHVHQPDIILPELYKEGMAWNIEDNYNLYDDVKCVQEFMERYRYGMLPRGQVDSIYYQNILEETKCLFFVFYHAKNFDTFYKTAAWARVHINEGVFTYAFYLAVIHRPDTAYIQLPAPYEMNPYYFFNNEIMEKAHHAKFFGNLEHQGPSGQDTYIILANYSAWYLAREDDYERRLNYFTEDIGLNSYYFYFRQNYPTWLKSEDFSWDRNFRGEEYLYGHKQILTRYYLERLSNDLGTIEDFDWSQEFPIGYYPSLTYNNGLQFPIRPKWTNIPSYKYKYLKEVQDVEHRITSAIDSGFIIDADGKLIKITTPEGLNILGNIIEGNWDSPNPNFYRSIDVLMRKIFGYNLEPASKYQIYPSALEHYSTSLRDPAFYRIYKRIVSYYLRYKNQLTPYVQSEVVFPELKINSASVDKLITYFEYFDALLSNGILVDSAQEAESYNVKARQYRLNHKPFSFHLDINSEKPMKAVVRIFLGPKYNVLGNVLDLSENYYNFYEIDQFNVNLVAGTNKVVRKSSDAFFTAPDTTSSDYFYKNILKGIDGSGSVVYEERLFGFPERLLLPKGKTGGMPFQLFFHVSPVNEEYTYSSRIWGTIPVDRRPFGYPLDRPVHAFQFHGPNMLFKDILIVHKEESDFNVTI</sequence>
<dbReference type="PANTHER" id="PTHR11511:SF5">
    <property type="entry name" value="FAT-BODY PROTEIN 1-RELATED"/>
    <property type="match status" value="1"/>
</dbReference>
<dbReference type="Gene3D" id="1.10.1280.10">
    <property type="entry name" value="Di-copper center containing domain from catechol oxidase"/>
    <property type="match status" value="1"/>
</dbReference>
<dbReference type="Pfam" id="PF03723">
    <property type="entry name" value="Hemocyanin_C"/>
    <property type="match status" value="1"/>
</dbReference>